<evidence type="ECO:0000259" key="1">
    <source>
        <dbReference type="PROSITE" id="PS50878"/>
    </source>
</evidence>
<dbReference type="Pfam" id="PF00078">
    <property type="entry name" value="RVT_1"/>
    <property type="match status" value="1"/>
</dbReference>
<dbReference type="AlphaFoldDB" id="A0A1B6IG35"/>
<proteinExistence type="predicted"/>
<feature type="non-terminal residue" evidence="2">
    <location>
        <position position="269"/>
    </location>
</feature>
<sequence>VLFILFTNDMPQHLQDYCSTIMYADDTTLLLSDKTPENLAINSYISLNSAYQYCHNNDLVVNPTKTSQMGFGYLNQEVPQIPGVTMENKVKFLGLTLDSMLNWTTHIDNLCRKLNSSVYAIKQIKAISDLTTARTPYFALFETHLRYGLAVWGAASATNIQRILLIQKRAIRILAGLQRLDTCRGAFKSLGILTIINLYIQETVMHADGQNMTRGSDIHTHNTRNAQLYSLPAHRLAQYEKKPTYTGIKFLNRLPRNLRSRNGIKLKIG</sequence>
<protein>
    <recommendedName>
        <fullName evidence="1">Reverse transcriptase domain-containing protein</fullName>
    </recommendedName>
</protein>
<gene>
    <name evidence="2" type="ORF">g.1324</name>
</gene>
<accession>A0A1B6IG35</accession>
<dbReference type="PANTHER" id="PTHR33332">
    <property type="entry name" value="REVERSE TRANSCRIPTASE DOMAIN-CONTAINING PROTEIN"/>
    <property type="match status" value="1"/>
</dbReference>
<dbReference type="EMBL" id="GECU01021833">
    <property type="protein sequence ID" value="JAS85873.1"/>
    <property type="molecule type" value="Transcribed_RNA"/>
</dbReference>
<evidence type="ECO:0000313" key="2">
    <source>
        <dbReference type="EMBL" id="JAS85873.1"/>
    </source>
</evidence>
<name>A0A1B6IG35_9HEMI</name>
<organism evidence="2">
    <name type="scientific">Homalodisca liturata</name>
    <dbReference type="NCBI Taxonomy" id="320908"/>
    <lineage>
        <taxon>Eukaryota</taxon>
        <taxon>Metazoa</taxon>
        <taxon>Ecdysozoa</taxon>
        <taxon>Arthropoda</taxon>
        <taxon>Hexapoda</taxon>
        <taxon>Insecta</taxon>
        <taxon>Pterygota</taxon>
        <taxon>Neoptera</taxon>
        <taxon>Paraneoptera</taxon>
        <taxon>Hemiptera</taxon>
        <taxon>Auchenorrhyncha</taxon>
        <taxon>Membracoidea</taxon>
        <taxon>Cicadellidae</taxon>
        <taxon>Cicadellinae</taxon>
        <taxon>Proconiini</taxon>
        <taxon>Homalodisca</taxon>
    </lineage>
</organism>
<dbReference type="PROSITE" id="PS50878">
    <property type="entry name" value="RT_POL"/>
    <property type="match status" value="1"/>
</dbReference>
<feature type="domain" description="Reverse transcriptase" evidence="1">
    <location>
        <begin position="1"/>
        <end position="97"/>
    </location>
</feature>
<dbReference type="InterPro" id="IPR000477">
    <property type="entry name" value="RT_dom"/>
</dbReference>
<feature type="non-terminal residue" evidence="2">
    <location>
        <position position="1"/>
    </location>
</feature>
<reference evidence="2" key="1">
    <citation type="submission" date="2015-11" db="EMBL/GenBank/DDBJ databases">
        <title>De novo transcriptome assembly of four potential Pierce s Disease insect vectors from Arizona vineyards.</title>
        <authorList>
            <person name="Tassone E.E."/>
        </authorList>
    </citation>
    <scope>NUCLEOTIDE SEQUENCE</scope>
</reference>